<evidence type="ECO:0000313" key="1">
    <source>
        <dbReference type="EMBL" id="ERM91791.1"/>
    </source>
</evidence>
<name>U5CS60_CALSX</name>
<organism evidence="1 2">
    <name type="scientific">Caldanaerobacter subterraneus subsp. yonseiensis KB-1</name>
    <dbReference type="NCBI Taxonomy" id="1388761"/>
    <lineage>
        <taxon>Bacteria</taxon>
        <taxon>Bacillati</taxon>
        <taxon>Bacillota</taxon>
        <taxon>Clostridia</taxon>
        <taxon>Thermoanaerobacterales</taxon>
        <taxon>Thermoanaerobacteraceae</taxon>
        <taxon>Caldanaerobacter</taxon>
    </lineage>
</organism>
<sequence length="31" mass="3691">MPALYFYVKKFKLFKIHDDIYSSGKELSHKG</sequence>
<reference evidence="1 2" key="1">
    <citation type="journal article" date="2013" name="Genome Announc.">
        <title>Draft Genome Sequence of an Anaerobic and Extremophilic Bacterium, Caldanaerobacter yonseiensis, Isolated from a Geothermal Hot Stream.</title>
        <authorList>
            <person name="Lee S.J."/>
            <person name="Lee Y.J."/>
            <person name="Park G.S."/>
            <person name="Kim B.C."/>
            <person name="Lee S.J."/>
            <person name="Shin J.H."/>
            <person name="Lee D.W."/>
        </authorList>
    </citation>
    <scope>NUCLEOTIDE SEQUENCE [LARGE SCALE GENOMIC DNA]</scope>
    <source>
        <strain evidence="1 2">KB-1</strain>
    </source>
</reference>
<evidence type="ECO:0000313" key="2">
    <source>
        <dbReference type="Proteomes" id="UP000016856"/>
    </source>
</evidence>
<accession>U5CS60</accession>
<dbReference type="AlphaFoldDB" id="U5CS60"/>
<protein>
    <submittedName>
        <fullName evidence="1">Uncharacterized protein</fullName>
    </submittedName>
</protein>
<comment type="caution">
    <text evidence="1">The sequence shown here is derived from an EMBL/GenBank/DDBJ whole genome shotgun (WGS) entry which is preliminary data.</text>
</comment>
<proteinExistence type="predicted"/>
<dbReference type="Proteomes" id="UP000016856">
    <property type="component" value="Unassembled WGS sequence"/>
</dbReference>
<dbReference type="EMBL" id="AXDC01000024">
    <property type="protein sequence ID" value="ERM91791.1"/>
    <property type="molecule type" value="Genomic_DNA"/>
</dbReference>
<gene>
    <name evidence="1" type="ORF">O163_08960</name>
</gene>